<dbReference type="InterPro" id="IPR014519">
    <property type="entry name" value="UCP024492"/>
</dbReference>
<name>A0A1Z4VQB8_9GAMM</name>
<dbReference type="RefSeq" id="WP_157745475.1">
    <property type="nucleotide sequence ID" value="NZ_AP018052.1"/>
</dbReference>
<dbReference type="InterPro" id="IPR007438">
    <property type="entry name" value="DUF488"/>
</dbReference>
<organism evidence="1 2">
    <name type="scientific">Thiohalobacter thiocyanaticus</name>
    <dbReference type="NCBI Taxonomy" id="585455"/>
    <lineage>
        <taxon>Bacteria</taxon>
        <taxon>Pseudomonadati</taxon>
        <taxon>Pseudomonadota</taxon>
        <taxon>Gammaproteobacteria</taxon>
        <taxon>Thiohalobacterales</taxon>
        <taxon>Thiohalobacteraceae</taxon>
        <taxon>Thiohalobacter</taxon>
    </lineage>
</organism>
<dbReference type="PANTHER" id="PTHR39337">
    <property type="entry name" value="BLR5642 PROTEIN"/>
    <property type="match status" value="1"/>
</dbReference>
<dbReference type="AlphaFoldDB" id="A0A1Z4VQB8"/>
<dbReference type="PANTHER" id="PTHR39337:SF1">
    <property type="entry name" value="BLR5642 PROTEIN"/>
    <property type="match status" value="1"/>
</dbReference>
<evidence type="ECO:0008006" key="3">
    <source>
        <dbReference type="Google" id="ProtNLM"/>
    </source>
</evidence>
<proteinExistence type="predicted"/>
<accession>A0A1Z4VQB8</accession>
<protein>
    <recommendedName>
        <fullName evidence="3">DUF488 domain-containing protein</fullName>
    </recommendedName>
</protein>
<evidence type="ECO:0000313" key="1">
    <source>
        <dbReference type="EMBL" id="BAZ93817.1"/>
    </source>
</evidence>
<dbReference type="Proteomes" id="UP000218765">
    <property type="component" value="Chromosome"/>
</dbReference>
<gene>
    <name evidence="1" type="ORF">FOKN1_1420</name>
</gene>
<reference evidence="1 2" key="1">
    <citation type="submission" date="2017-05" db="EMBL/GenBank/DDBJ databases">
        <title>Thiocyanate degradation by Thiohalobacter thiocyanaticus FOKN1.</title>
        <authorList>
            <person name="Oshiki M."/>
            <person name="Fukushima T."/>
            <person name="Kawano S."/>
            <person name="Nakagawa J."/>
        </authorList>
    </citation>
    <scope>NUCLEOTIDE SEQUENCE [LARGE SCALE GENOMIC DNA]</scope>
    <source>
        <strain evidence="1 2">FOKN1</strain>
    </source>
</reference>
<evidence type="ECO:0000313" key="2">
    <source>
        <dbReference type="Proteomes" id="UP000218765"/>
    </source>
</evidence>
<keyword evidence="2" id="KW-1185">Reference proteome</keyword>
<dbReference type="KEGG" id="ttc:FOKN1_1420"/>
<dbReference type="OrthoDB" id="9789109at2"/>
<sequence length="178" mass="19549">MTRLYTVGHSNRTLAALLELLQAAGIRTLVDVRARPRSGRFPHFNADSLEQGLAAQGRVYRWAGRGLGGMRRARPDSPHAALGDGLRGYADYMDTSAFRRAVAELVELSAQAPTAIMCAERDPLQCHRSLISDYLMHQGVEICHLIAPGTQRGHLLRPEARPTSAGLVYDRHAQGELL</sequence>
<dbReference type="PIRSF" id="PIRSF024492">
    <property type="entry name" value="UCP024492"/>
    <property type="match status" value="1"/>
</dbReference>
<dbReference type="EMBL" id="AP018052">
    <property type="protein sequence ID" value="BAZ93817.1"/>
    <property type="molecule type" value="Genomic_DNA"/>
</dbReference>
<dbReference type="Pfam" id="PF04343">
    <property type="entry name" value="DUF488"/>
    <property type="match status" value="1"/>
</dbReference>